<dbReference type="KEGG" id="amyt:AMYT_1847"/>
<dbReference type="Gene3D" id="3.60.10.10">
    <property type="entry name" value="Endonuclease/exonuclease/phosphatase"/>
    <property type="match status" value="1"/>
</dbReference>
<comment type="caution">
    <text evidence="3">The sequence shown here is derived from an EMBL/GenBank/DDBJ whole genome shotgun (WGS) entry which is preliminary data.</text>
</comment>
<reference evidence="3 4" key="1">
    <citation type="submission" date="2017-09" db="EMBL/GenBank/DDBJ databases">
        <title>Genomics of the genus Arcobacter.</title>
        <authorList>
            <person name="Perez-Cataluna A."/>
            <person name="Figueras M.J."/>
            <person name="Salas-Masso N."/>
        </authorList>
    </citation>
    <scope>NUCLEOTIDE SEQUENCE [LARGE SCALE GENOMIC DNA]</scope>
    <source>
        <strain evidence="3 4">CECT 7386</strain>
    </source>
</reference>
<gene>
    <name evidence="3" type="ORF">CP985_12170</name>
</gene>
<dbReference type="SUPFAM" id="SSF56219">
    <property type="entry name" value="DNase I-like"/>
    <property type="match status" value="1"/>
</dbReference>
<dbReference type="EMBL" id="NXID01000053">
    <property type="protein sequence ID" value="RXK14714.1"/>
    <property type="molecule type" value="Genomic_DNA"/>
</dbReference>
<dbReference type="PANTHER" id="PTHR42834:SF1">
    <property type="entry name" value="ENDONUCLEASE_EXONUCLEASE_PHOSPHATASE FAMILY PROTEIN (AFU_ORTHOLOGUE AFUA_3G09210)"/>
    <property type="match status" value="1"/>
</dbReference>
<keyword evidence="4" id="KW-1185">Reference proteome</keyword>
<evidence type="ECO:0000256" key="1">
    <source>
        <dbReference type="SAM" id="SignalP"/>
    </source>
</evidence>
<dbReference type="InterPro" id="IPR036691">
    <property type="entry name" value="Endo/exonu/phosph_ase_sf"/>
</dbReference>
<dbReference type="RefSeq" id="WP_114842258.1">
    <property type="nucleotide sequence ID" value="NZ_CP031219.1"/>
</dbReference>
<keyword evidence="3" id="KW-0540">Nuclease</keyword>
<feature type="signal peptide" evidence="1">
    <location>
        <begin position="1"/>
        <end position="17"/>
    </location>
</feature>
<accession>A0AAX2ADG0</accession>
<feature type="chain" id="PRO_5043824878" evidence="1">
    <location>
        <begin position="18"/>
        <end position="511"/>
    </location>
</feature>
<feature type="domain" description="Endonuclease/exonuclease/phosphatase" evidence="2">
    <location>
        <begin position="21"/>
        <end position="211"/>
    </location>
</feature>
<dbReference type="AlphaFoldDB" id="A0AAX2ADG0"/>
<dbReference type="InterPro" id="IPR005135">
    <property type="entry name" value="Endo/exonuclease/phosphatase"/>
</dbReference>
<dbReference type="PANTHER" id="PTHR42834">
    <property type="entry name" value="ENDONUCLEASE/EXONUCLEASE/PHOSPHATASE FAMILY PROTEIN (AFU_ORTHOLOGUE AFUA_3G09210)"/>
    <property type="match status" value="1"/>
</dbReference>
<sequence>MKKYLLLFIFFTTLLFSKEFSVTSYNVENFFDLNYDKTEYEEYIPNSKSNWNKSTYNKKIENIAKVLKELDSSIIALQEIESKLILKDLQRKLPKYKYITFVKYPNSSVGLGFLSKIKILHNNQIKVRFQDKTFRPILETTFIFDKIKFKIFNNHWPSKKSKESYRIKYAYALLNAIKELPKDYDYIILGDFNSNYNEKETLKFDKLLNDSSAITGINDILNTTIKKEFINKSSILEQKQRAHYNLWFELKYQDRFSYKFKGQNSTPDNIILPISMFDKKNISYINNSFKVFKPPYLYDNKKINRWQIKNGIHKKVGFSDHLPISASFKISNFEKIEQNYSKISDLYKTSQLEQEFDLKQAVVIYKNKDSAIIKQEDNRAIFIYKAPYLKLAYSYDLRVKSINEFFGLKQIENFSTIKVNKKIKELNPYYLKVEDINNFEDLKYQNEVLVNFEALYKDKKLEFNNQKIKVYFKNHIPKDNKRIFVKKAHIAYFKQYVQLIIYSKEDFEIIN</sequence>
<evidence type="ECO:0000313" key="3">
    <source>
        <dbReference type="EMBL" id="RXK14714.1"/>
    </source>
</evidence>
<evidence type="ECO:0000259" key="2">
    <source>
        <dbReference type="Pfam" id="PF19580"/>
    </source>
</evidence>
<name>A0AAX2ADG0_9BACT</name>
<proteinExistence type="predicted"/>
<protein>
    <submittedName>
        <fullName evidence="3">Endonuclease</fullName>
    </submittedName>
</protein>
<keyword evidence="1" id="KW-0732">Signal</keyword>
<evidence type="ECO:0000313" key="4">
    <source>
        <dbReference type="Proteomes" id="UP000290092"/>
    </source>
</evidence>
<keyword evidence="3" id="KW-0378">Hydrolase</keyword>
<dbReference type="Proteomes" id="UP000290092">
    <property type="component" value="Unassembled WGS sequence"/>
</dbReference>
<keyword evidence="3" id="KW-0255">Endonuclease</keyword>
<dbReference type="GO" id="GO:0004519">
    <property type="term" value="F:endonuclease activity"/>
    <property type="evidence" value="ECO:0007669"/>
    <property type="project" value="UniProtKB-KW"/>
</dbReference>
<dbReference type="Pfam" id="PF19580">
    <property type="entry name" value="Exo_endo_phos_3"/>
    <property type="match status" value="1"/>
</dbReference>
<organism evidence="3 4">
    <name type="scientific">Malaciobacter mytili LMG 24559</name>
    <dbReference type="NCBI Taxonomy" id="1032238"/>
    <lineage>
        <taxon>Bacteria</taxon>
        <taxon>Pseudomonadati</taxon>
        <taxon>Campylobacterota</taxon>
        <taxon>Epsilonproteobacteria</taxon>
        <taxon>Campylobacterales</taxon>
        <taxon>Arcobacteraceae</taxon>
        <taxon>Malaciobacter</taxon>
    </lineage>
</organism>